<evidence type="ECO:0000256" key="2">
    <source>
        <dbReference type="ARBA" id="ARBA00022656"/>
    </source>
</evidence>
<dbReference type="RefSeq" id="WP_047761366.1">
    <property type="nucleotide sequence ID" value="NZ_JTDO01000011.1"/>
</dbReference>
<reference evidence="7 8" key="1">
    <citation type="submission" date="2014-11" db="EMBL/GenBank/DDBJ databases">
        <title>Genome of a novel goose pathogen.</title>
        <authorList>
            <person name="Hansen C.M."/>
            <person name="Hueffer K."/>
            <person name="Choi S.C."/>
        </authorList>
    </citation>
    <scope>NUCLEOTIDE SEQUENCE [LARGE SCALE GENOMIC DNA]</scope>
    <source>
        <strain evidence="7 8">KH1503</strain>
    </source>
</reference>
<dbReference type="GO" id="GO:0090729">
    <property type="term" value="F:toxin activity"/>
    <property type="evidence" value="ECO:0007669"/>
    <property type="project" value="UniProtKB-KW"/>
</dbReference>
<feature type="region of interest" description="Disordered" evidence="5">
    <location>
        <begin position="252"/>
        <end position="272"/>
    </location>
</feature>
<dbReference type="OrthoDB" id="8578052at2"/>
<feature type="domain" description="VENN motif-containing" evidence="6">
    <location>
        <begin position="31"/>
        <end position="81"/>
    </location>
</feature>
<dbReference type="Pfam" id="PF04829">
    <property type="entry name" value="PT-VENN"/>
    <property type="match status" value="1"/>
</dbReference>
<name>A0A0J1C2S2_9NEIS</name>
<comment type="caution">
    <text evidence="7">The sequence shown here is derived from an EMBL/GenBank/DDBJ whole genome shotgun (WGS) entry which is preliminary data.</text>
</comment>
<dbReference type="AlphaFoldDB" id="A0A0J1C2S2"/>
<dbReference type="EMBL" id="JTDO01000011">
    <property type="protein sequence ID" value="KLT72598.1"/>
    <property type="molecule type" value="Genomic_DNA"/>
</dbReference>
<feature type="non-terminal residue" evidence="7">
    <location>
        <position position="1"/>
    </location>
</feature>
<protein>
    <recommendedName>
        <fullName evidence="6">VENN motif-containing domain-containing protein</fullName>
    </recommendedName>
</protein>
<keyword evidence="8" id="KW-1185">Reference proteome</keyword>
<evidence type="ECO:0000259" key="6">
    <source>
        <dbReference type="Pfam" id="PF04829"/>
    </source>
</evidence>
<keyword evidence="2" id="KW-0800">Toxin</keyword>
<evidence type="ECO:0000256" key="1">
    <source>
        <dbReference type="ARBA" id="ARBA00004219"/>
    </source>
</evidence>
<dbReference type="PATRIC" id="fig|1470200.3.peg.459"/>
<sequence length="428" mass="46077">FEAGAVSGAGSELAAKALTQTLFGEAAAANPNALGEQEKALIKDLSSAFGAVSGGLAGGSALNAQIGGVAGKNAVENNWLGSSTYRRNLAEQAKKGSQEALQLLEIENKLKRYGIADFEALAEEYEKCNGCKSAVAKYQAARNKADAKIVDLIQKGVLTDAELTLLQSKSSERVSAIRKSGYGNMVANAEVKAQADILDFILDARMQRDGVKLTPSQEIGMTLLAGGYGNTPKGSVKPIFTASNQQKTAKNIASSQSRSVNKQEQISNNRKVTESATQTIGKSGYRSIQEFTEAVRMNYQKFYDQGYAQAKKLAEQGKIGKSNREIGSNADQYARVNLRDWLKNEGIKEGPSEIIQINRRLYDPLGSGKYRIPDVYIPGSKTILDGSLEFKTKQSKQIQDFNRYSNGAKTTIIVPSGATSRGSYSIPQ</sequence>
<comment type="subcellular location">
    <subcellularLocation>
        <location evidence="1">Target cell</location>
        <location evidence="1">Target cell cytoplasm</location>
    </subcellularLocation>
</comment>
<dbReference type="InterPro" id="IPR006914">
    <property type="entry name" value="VENN_dom"/>
</dbReference>
<keyword evidence="3" id="KW-1266">Target cell cytoplasm</keyword>
<gene>
    <name evidence="7" type="ORF">PL75_07815</name>
</gene>
<evidence type="ECO:0000256" key="5">
    <source>
        <dbReference type="SAM" id="MobiDB-lite"/>
    </source>
</evidence>
<evidence type="ECO:0000256" key="3">
    <source>
        <dbReference type="ARBA" id="ARBA00022913"/>
    </source>
</evidence>
<evidence type="ECO:0000313" key="7">
    <source>
        <dbReference type="EMBL" id="KLT72598.1"/>
    </source>
</evidence>
<dbReference type="Proteomes" id="UP000036027">
    <property type="component" value="Unassembled WGS sequence"/>
</dbReference>
<organism evidence="7 8">
    <name type="scientific">Neisseria arctica</name>
    <dbReference type="NCBI Taxonomy" id="1470200"/>
    <lineage>
        <taxon>Bacteria</taxon>
        <taxon>Pseudomonadati</taxon>
        <taxon>Pseudomonadota</taxon>
        <taxon>Betaproteobacteria</taxon>
        <taxon>Neisseriales</taxon>
        <taxon>Neisseriaceae</taxon>
        <taxon>Neisseria</taxon>
    </lineage>
</organism>
<accession>A0A0J1C2S2</accession>
<evidence type="ECO:0000313" key="8">
    <source>
        <dbReference type="Proteomes" id="UP000036027"/>
    </source>
</evidence>
<keyword evidence="4" id="KW-0843">Virulence</keyword>
<proteinExistence type="predicted"/>
<evidence type="ECO:0000256" key="4">
    <source>
        <dbReference type="ARBA" id="ARBA00023026"/>
    </source>
</evidence>